<dbReference type="RefSeq" id="WP_159443807.1">
    <property type="nucleotide sequence ID" value="NZ_FUWO01000001.1"/>
</dbReference>
<evidence type="ECO:0000313" key="2">
    <source>
        <dbReference type="Proteomes" id="UP000189941"/>
    </source>
</evidence>
<dbReference type="InterPro" id="IPR008323">
    <property type="entry name" value="UCP033563"/>
</dbReference>
<dbReference type="PIRSF" id="PIRSF033563">
    <property type="entry name" value="UCP033563"/>
    <property type="match status" value="1"/>
</dbReference>
<dbReference type="AlphaFoldDB" id="A0A1T4JJE4"/>
<dbReference type="OrthoDB" id="9781616at2"/>
<accession>A0A1T4JJE4</accession>
<keyword evidence="2" id="KW-1185">Reference proteome</keyword>
<dbReference type="EMBL" id="FUWO01000001">
    <property type="protein sequence ID" value="SJZ30290.1"/>
    <property type="molecule type" value="Genomic_DNA"/>
</dbReference>
<evidence type="ECO:0000313" key="1">
    <source>
        <dbReference type="EMBL" id="SJZ30290.1"/>
    </source>
</evidence>
<reference evidence="2" key="1">
    <citation type="submission" date="2017-02" db="EMBL/GenBank/DDBJ databases">
        <authorList>
            <person name="Varghese N."/>
            <person name="Submissions S."/>
        </authorList>
    </citation>
    <scope>NUCLEOTIDE SEQUENCE [LARGE SCALE GENOMIC DNA]</scope>
    <source>
        <strain evidence="2">DSM 15739</strain>
    </source>
</reference>
<protein>
    <submittedName>
        <fullName evidence="1">Uncharacterized conserved protein, DUF1015 family</fullName>
    </submittedName>
</protein>
<dbReference type="STRING" id="1121925.SAMN02746011_00025"/>
<gene>
    <name evidence="1" type="ORF">SAMN02746011_00025</name>
</gene>
<dbReference type="Pfam" id="PF06245">
    <property type="entry name" value="DUF1015"/>
    <property type="match status" value="1"/>
</dbReference>
<name>A0A1T4JJE4_9LACT</name>
<sequence length="387" mass="44322">MVNISPLSLHLAQPEFAQQLASLPYDVFNEQEARSYVQQHPLAFIGIDRPETFFAEGTSPYDAKVYQKAHDELQQRELAYYPLQPAQYYLYQLKTNTHQQTGIIAGFTAEDYQHNLIKKHELTRKEKEDDRVRHIEKLGAQTGPIFLVHKRNPGLKAVVEEIQKTTQPIIEFKSEEDVYQTITIVPHEFEEAISQYFAEMPAIYIADGHHRTAAAVRASATVGNGKVMSVIFPEEEMAILPYHRVISDISPYNPEALVEKLNQEFNLVSVDEPFQPTEKGTVGLWLNQQWYQLALKTQDPQALDATLLSQQILEPILNIQDIRTDERIDFVGGNRALQELEQYPLAFAMHPTSIQELFKVADEAGIMPPKSTWFEPKLYSGLFYFRG</sequence>
<dbReference type="Proteomes" id="UP000189941">
    <property type="component" value="Unassembled WGS sequence"/>
</dbReference>
<proteinExistence type="predicted"/>
<dbReference type="PANTHER" id="PTHR36454:SF1">
    <property type="entry name" value="DUF1015 DOMAIN-CONTAINING PROTEIN"/>
    <property type="match status" value="1"/>
</dbReference>
<organism evidence="1 2">
    <name type="scientific">Globicatella sulfidifaciens DSM 15739</name>
    <dbReference type="NCBI Taxonomy" id="1121925"/>
    <lineage>
        <taxon>Bacteria</taxon>
        <taxon>Bacillati</taxon>
        <taxon>Bacillota</taxon>
        <taxon>Bacilli</taxon>
        <taxon>Lactobacillales</taxon>
        <taxon>Aerococcaceae</taxon>
        <taxon>Globicatella</taxon>
    </lineage>
</organism>
<dbReference type="PANTHER" id="PTHR36454">
    <property type="entry name" value="LMO2823 PROTEIN"/>
    <property type="match status" value="1"/>
</dbReference>